<gene>
    <name evidence="1" type="ORF">ACFOD3_28960</name>
</gene>
<reference evidence="2" key="1">
    <citation type="journal article" date="2019" name="Int. J. Syst. Evol. Microbiol.">
        <title>The Global Catalogue of Microorganisms (GCM) 10K type strain sequencing project: providing services to taxonomists for standard genome sequencing and annotation.</title>
        <authorList>
            <consortium name="The Broad Institute Genomics Platform"/>
            <consortium name="The Broad Institute Genome Sequencing Center for Infectious Disease"/>
            <person name="Wu L."/>
            <person name="Ma J."/>
        </authorList>
    </citation>
    <scope>NUCLEOTIDE SEQUENCE [LARGE SCALE GENOMIC DNA]</scope>
    <source>
        <strain evidence="2">CGMCC 1.16855</strain>
    </source>
</reference>
<sequence length="75" mass="7821">MTFWEFSGSAGGRAALQLDKAAADAKRGVLDAAQPAALPGRTPYARLGDWPLLAVLFAGLTGLAATRRKSEPHDA</sequence>
<accession>A0ABV7C4J8</accession>
<evidence type="ECO:0000313" key="2">
    <source>
        <dbReference type="Proteomes" id="UP001595420"/>
    </source>
</evidence>
<name>A0ABV7C4J8_9PROT</name>
<protein>
    <recommendedName>
        <fullName evidence="3">VPLPA-CTERM sorting domain-containing protein</fullName>
    </recommendedName>
</protein>
<organism evidence="1 2">
    <name type="scientific">Falsiroseomonas tokyonensis</name>
    <dbReference type="NCBI Taxonomy" id="430521"/>
    <lineage>
        <taxon>Bacteria</taxon>
        <taxon>Pseudomonadati</taxon>
        <taxon>Pseudomonadota</taxon>
        <taxon>Alphaproteobacteria</taxon>
        <taxon>Acetobacterales</taxon>
        <taxon>Roseomonadaceae</taxon>
        <taxon>Falsiroseomonas</taxon>
    </lineage>
</organism>
<keyword evidence="2" id="KW-1185">Reference proteome</keyword>
<comment type="caution">
    <text evidence="1">The sequence shown here is derived from an EMBL/GenBank/DDBJ whole genome shotgun (WGS) entry which is preliminary data.</text>
</comment>
<dbReference type="Proteomes" id="UP001595420">
    <property type="component" value="Unassembled WGS sequence"/>
</dbReference>
<evidence type="ECO:0000313" key="1">
    <source>
        <dbReference type="EMBL" id="MFC3003954.1"/>
    </source>
</evidence>
<dbReference type="RefSeq" id="WP_216840397.1">
    <property type="nucleotide sequence ID" value="NZ_JAFNJS010000020.1"/>
</dbReference>
<dbReference type="EMBL" id="JBHRSB010000020">
    <property type="protein sequence ID" value="MFC3003954.1"/>
    <property type="molecule type" value="Genomic_DNA"/>
</dbReference>
<proteinExistence type="predicted"/>
<evidence type="ECO:0008006" key="3">
    <source>
        <dbReference type="Google" id="ProtNLM"/>
    </source>
</evidence>